<sequence length="142" mass="15256">MCTGACSRFIAIPLYILALVSVICNIMLFFPDFDTQFAKADKEGNARITDEVKYMGGLIGGGIMVSRPVQTTVAVRPVLCVRHNTSMAAGGGRDEVLAQSTRTPAFTLSVLIRDLSSEITDPILTDPNKSTSPRLPSCMMGL</sequence>
<name>A0A1A8MCC9_9TELE</name>
<proteinExistence type="inferred from homology"/>
<dbReference type="InterPro" id="IPR008661">
    <property type="entry name" value="L6_membrane"/>
</dbReference>
<evidence type="ECO:0000256" key="5">
    <source>
        <dbReference type="ARBA" id="ARBA00023136"/>
    </source>
</evidence>
<feature type="region of interest" description="Disordered" evidence="6">
    <location>
        <begin position="123"/>
        <end position="142"/>
    </location>
</feature>
<reference evidence="8" key="2">
    <citation type="submission" date="2016-06" db="EMBL/GenBank/DDBJ databases">
        <title>The genome of a short-lived fish provides insights into sex chromosome evolution and the genetic control of aging.</title>
        <authorList>
            <person name="Reichwald K."/>
            <person name="Felder M."/>
            <person name="Petzold A."/>
            <person name="Koch P."/>
            <person name="Groth M."/>
            <person name="Platzer M."/>
        </authorList>
    </citation>
    <scope>NUCLEOTIDE SEQUENCE</scope>
    <source>
        <tissue evidence="8">Brain</tissue>
    </source>
</reference>
<keyword evidence="5 7" id="KW-0472">Membrane</keyword>
<evidence type="ECO:0000256" key="6">
    <source>
        <dbReference type="SAM" id="MobiDB-lite"/>
    </source>
</evidence>
<keyword evidence="3 7" id="KW-0812">Transmembrane</keyword>
<evidence type="ECO:0000256" key="2">
    <source>
        <dbReference type="ARBA" id="ARBA00006193"/>
    </source>
</evidence>
<comment type="subcellular location">
    <subcellularLocation>
        <location evidence="1">Membrane</location>
        <topology evidence="1">Multi-pass membrane protein</topology>
    </subcellularLocation>
</comment>
<organism evidence="8">
    <name type="scientific">Nothobranchius pienaari</name>
    <dbReference type="NCBI Taxonomy" id="704102"/>
    <lineage>
        <taxon>Eukaryota</taxon>
        <taxon>Metazoa</taxon>
        <taxon>Chordata</taxon>
        <taxon>Craniata</taxon>
        <taxon>Vertebrata</taxon>
        <taxon>Euteleostomi</taxon>
        <taxon>Actinopterygii</taxon>
        <taxon>Neopterygii</taxon>
        <taxon>Teleostei</taxon>
        <taxon>Neoteleostei</taxon>
        <taxon>Acanthomorphata</taxon>
        <taxon>Ovalentaria</taxon>
        <taxon>Atherinomorphae</taxon>
        <taxon>Cyprinodontiformes</taxon>
        <taxon>Nothobranchiidae</taxon>
        <taxon>Nothobranchius</taxon>
    </lineage>
</organism>
<evidence type="ECO:0000256" key="1">
    <source>
        <dbReference type="ARBA" id="ARBA00004141"/>
    </source>
</evidence>
<protein>
    <submittedName>
        <fullName evidence="8">Uncharacterized protein</fullName>
    </submittedName>
</protein>
<reference evidence="8" key="1">
    <citation type="submission" date="2016-05" db="EMBL/GenBank/DDBJ databases">
        <authorList>
            <person name="Lavstsen T."/>
            <person name="Jespersen J.S."/>
        </authorList>
    </citation>
    <scope>NUCLEOTIDE SEQUENCE</scope>
    <source>
        <tissue evidence="8">Brain</tissue>
    </source>
</reference>
<dbReference type="PANTHER" id="PTHR14198:SF23">
    <property type="entry name" value="SI:CH211-137I24.10"/>
    <property type="match status" value="1"/>
</dbReference>
<dbReference type="GO" id="GO:0016020">
    <property type="term" value="C:membrane"/>
    <property type="evidence" value="ECO:0007669"/>
    <property type="project" value="UniProtKB-SubCell"/>
</dbReference>
<dbReference type="Pfam" id="PF05805">
    <property type="entry name" value="L6_membrane"/>
    <property type="match status" value="1"/>
</dbReference>
<accession>A0A1A8MCC9</accession>
<dbReference type="PANTHER" id="PTHR14198">
    <property type="entry name" value="TRANSMEMBRANE 4 L6 FAMILY MEMBER 1-RELATED"/>
    <property type="match status" value="1"/>
</dbReference>
<dbReference type="AlphaFoldDB" id="A0A1A8MCC9"/>
<evidence type="ECO:0000256" key="3">
    <source>
        <dbReference type="ARBA" id="ARBA00022692"/>
    </source>
</evidence>
<evidence type="ECO:0000313" key="8">
    <source>
        <dbReference type="EMBL" id="SBR54483.1"/>
    </source>
</evidence>
<feature type="transmembrane region" description="Helical" evidence="7">
    <location>
        <begin position="12"/>
        <end position="30"/>
    </location>
</feature>
<evidence type="ECO:0000256" key="4">
    <source>
        <dbReference type="ARBA" id="ARBA00022989"/>
    </source>
</evidence>
<dbReference type="EMBL" id="HAEF01013324">
    <property type="protein sequence ID" value="SBR54483.1"/>
    <property type="molecule type" value="Transcribed_RNA"/>
</dbReference>
<gene>
    <name evidence="8" type="primary">Nfu_g_1_025794</name>
</gene>
<evidence type="ECO:0000256" key="7">
    <source>
        <dbReference type="SAM" id="Phobius"/>
    </source>
</evidence>
<keyword evidence="4 7" id="KW-1133">Transmembrane helix</keyword>
<comment type="similarity">
    <text evidence="2">Belongs to the L6 tetraspanin family.</text>
</comment>